<organism evidence="1">
    <name type="scientific">Roseihalotalea indica</name>
    <dbReference type="NCBI Taxonomy" id="2867963"/>
    <lineage>
        <taxon>Bacteria</taxon>
        <taxon>Pseudomonadati</taxon>
        <taxon>Bacteroidota</taxon>
        <taxon>Cytophagia</taxon>
        <taxon>Cytophagales</taxon>
        <taxon>Catalimonadaceae</taxon>
        <taxon>Roseihalotalea</taxon>
    </lineage>
</organism>
<dbReference type="Pfam" id="PF14595">
    <property type="entry name" value="Thioredoxin_9"/>
    <property type="match status" value="1"/>
</dbReference>
<evidence type="ECO:0000313" key="1">
    <source>
        <dbReference type="EMBL" id="WKN39041.1"/>
    </source>
</evidence>
<gene>
    <name evidence="1" type="ORF">K4G66_10040</name>
</gene>
<dbReference type="InterPro" id="IPR036249">
    <property type="entry name" value="Thioredoxin-like_sf"/>
</dbReference>
<accession>A0AA49JFW8</accession>
<protein>
    <submittedName>
        <fullName evidence="1">Thioredoxin family protein</fullName>
    </submittedName>
</protein>
<reference evidence="1" key="1">
    <citation type="journal article" date="2023" name="Comput. Struct. Biotechnol. J.">
        <title>Discovery of a novel marine Bacteroidetes with a rich repertoire of carbohydrate-active enzymes.</title>
        <authorList>
            <person name="Chen B."/>
            <person name="Liu G."/>
            <person name="Chen Q."/>
            <person name="Wang H."/>
            <person name="Liu L."/>
            <person name="Tang K."/>
        </authorList>
    </citation>
    <scope>NUCLEOTIDE SEQUENCE</scope>
    <source>
        <strain evidence="1">TK19036</strain>
    </source>
</reference>
<name>A0AA49JFW8_9BACT</name>
<dbReference type="SUPFAM" id="SSF52833">
    <property type="entry name" value="Thioredoxin-like"/>
    <property type="match status" value="1"/>
</dbReference>
<dbReference type="EMBL" id="CP120682">
    <property type="protein sequence ID" value="WKN39041.1"/>
    <property type="molecule type" value="Genomic_DNA"/>
</dbReference>
<sequence>MAHVVTDKHLEAGMSYSTYRQLIDSLLTEHKTTGNNQSEKYIEYTKLNMQRMRRLDKTTKLQPEVLAQLERINQPWIWIVLTEAWCGDAAQSLPVIAKMASAAPNIDLHLLLRDEYPEVMDAYLTNGGRSIPKLICLTQNLEDIGSWGPRPMPVQQMLSDYKEKYGDQLRDHYSEFSEQAQLWYARDRTRTIQQELKEKLAVWLESKPKL</sequence>
<dbReference type="Gene3D" id="3.40.30.10">
    <property type="entry name" value="Glutaredoxin"/>
    <property type="match status" value="1"/>
</dbReference>
<dbReference type="AlphaFoldDB" id="A0AA49JFW8"/>
<reference evidence="1" key="2">
    <citation type="journal article" date="2024" name="Antonie Van Leeuwenhoek">
        <title>Roseihalotalea indica gen. nov., sp. nov., a halophilic Bacteroidetes from mesopelagic Southwest Indian Ocean with higher carbohydrate metabolic potential.</title>
        <authorList>
            <person name="Chen B."/>
            <person name="Zhang M."/>
            <person name="Lin D."/>
            <person name="Ye J."/>
            <person name="Tang K."/>
        </authorList>
    </citation>
    <scope>NUCLEOTIDE SEQUENCE</scope>
    <source>
        <strain evidence="1">TK19036</strain>
    </source>
</reference>
<proteinExistence type="predicted"/>